<dbReference type="Proteomes" id="UP000182444">
    <property type="component" value="Chromosome 1D"/>
</dbReference>
<dbReference type="VEuPathDB" id="FungiDB:YALI1_D24809g"/>
<dbReference type="EMBL" id="CP017556">
    <property type="protein sequence ID" value="AOW04323.1"/>
    <property type="molecule type" value="Genomic_DNA"/>
</dbReference>
<reference evidence="2 3" key="1">
    <citation type="journal article" date="2016" name="PLoS ONE">
        <title>Sequence Assembly of Yarrowia lipolytica Strain W29/CLIB89 Shows Transposable Element Diversity.</title>
        <authorList>
            <person name="Magnan C."/>
            <person name="Yu J."/>
            <person name="Chang I."/>
            <person name="Jahn E."/>
            <person name="Kanomata Y."/>
            <person name="Wu J."/>
            <person name="Zeller M."/>
            <person name="Oakes M."/>
            <person name="Baldi P."/>
            <person name="Sandmeyer S."/>
        </authorList>
    </citation>
    <scope>NUCLEOTIDE SEQUENCE [LARGE SCALE GENOMIC DNA]</scope>
    <source>
        <strain evidence="3">CLIB89(W29)</strain>
    </source>
</reference>
<dbReference type="GeneID" id="94583396"/>
<dbReference type="AlphaFoldDB" id="A0A1D8NFD4"/>
<protein>
    <recommendedName>
        <fullName evidence="4">Secreted protein</fullName>
    </recommendedName>
</protein>
<gene>
    <name evidence="2" type="ORF">YALI1_D24809g</name>
</gene>
<evidence type="ECO:0000313" key="2">
    <source>
        <dbReference type="EMBL" id="AOW04323.1"/>
    </source>
</evidence>
<dbReference type="RefSeq" id="XP_068138884.1">
    <property type="nucleotide sequence ID" value="XM_068282783.1"/>
</dbReference>
<organism evidence="2 3">
    <name type="scientific">Yarrowia lipolytica</name>
    <name type="common">Candida lipolytica</name>
    <dbReference type="NCBI Taxonomy" id="4952"/>
    <lineage>
        <taxon>Eukaryota</taxon>
        <taxon>Fungi</taxon>
        <taxon>Dikarya</taxon>
        <taxon>Ascomycota</taxon>
        <taxon>Saccharomycotina</taxon>
        <taxon>Dipodascomycetes</taxon>
        <taxon>Dipodascales</taxon>
        <taxon>Dipodascales incertae sedis</taxon>
        <taxon>Yarrowia</taxon>
    </lineage>
</organism>
<sequence>MFFAVVSTSSVLAFSVVDGCNRLVCQPCLYSSQSEVDHIKLGVDLFDGDAHCNGGGWWSFLLSFSRYKTTVVTFASRER</sequence>
<name>A0A1D8NFD4_YARLL</name>
<keyword evidence="1" id="KW-0732">Signal</keyword>
<proteinExistence type="predicted"/>
<feature type="chain" id="PRO_5009110501" description="Secreted protein" evidence="1">
    <location>
        <begin position="20"/>
        <end position="79"/>
    </location>
</feature>
<evidence type="ECO:0000313" key="3">
    <source>
        <dbReference type="Proteomes" id="UP000182444"/>
    </source>
</evidence>
<evidence type="ECO:0000256" key="1">
    <source>
        <dbReference type="SAM" id="SignalP"/>
    </source>
</evidence>
<accession>A0A1D8NFD4</accession>
<feature type="signal peptide" evidence="1">
    <location>
        <begin position="1"/>
        <end position="19"/>
    </location>
</feature>
<evidence type="ECO:0008006" key="4">
    <source>
        <dbReference type="Google" id="ProtNLM"/>
    </source>
</evidence>